<dbReference type="EMBL" id="AVPF01000004">
    <property type="protein sequence ID" value="KGX91032.1"/>
    <property type="molecule type" value="Genomic_DNA"/>
</dbReference>
<dbReference type="STRING" id="1385511.GCA_000425225_00295"/>
<dbReference type="AlphaFoldDB" id="A0A0A5I5E4"/>
<feature type="compositionally biased region" description="Acidic residues" evidence="1">
    <location>
        <begin position="26"/>
        <end position="35"/>
    </location>
</feature>
<evidence type="ECO:0000256" key="1">
    <source>
        <dbReference type="SAM" id="MobiDB-lite"/>
    </source>
</evidence>
<dbReference type="eggNOG" id="ENOG5030CDR">
    <property type="taxonomic scope" value="Bacteria"/>
</dbReference>
<accession>A0A0A5I5E4</accession>
<keyword evidence="2" id="KW-0732">Signal</keyword>
<organism evidence="3 4">
    <name type="scientific">Pontibacillus marinus BH030004 = DSM 16465</name>
    <dbReference type="NCBI Taxonomy" id="1385511"/>
    <lineage>
        <taxon>Bacteria</taxon>
        <taxon>Bacillati</taxon>
        <taxon>Bacillota</taxon>
        <taxon>Bacilli</taxon>
        <taxon>Bacillales</taxon>
        <taxon>Bacillaceae</taxon>
        <taxon>Pontibacillus</taxon>
    </lineage>
</organism>
<evidence type="ECO:0000313" key="4">
    <source>
        <dbReference type="Proteomes" id="UP000030403"/>
    </source>
</evidence>
<gene>
    <name evidence="3" type="ORF">N783_13420</name>
</gene>
<evidence type="ECO:0000313" key="3">
    <source>
        <dbReference type="EMBL" id="KGX91032.1"/>
    </source>
</evidence>
<feature type="compositionally biased region" description="Basic and acidic residues" evidence="1">
    <location>
        <begin position="36"/>
        <end position="52"/>
    </location>
</feature>
<feature type="compositionally biased region" description="Polar residues" evidence="1">
    <location>
        <begin position="120"/>
        <end position="134"/>
    </location>
</feature>
<protein>
    <recommendedName>
        <fullName evidence="5">Lipoprotein</fullName>
    </recommendedName>
</protein>
<dbReference type="PROSITE" id="PS51257">
    <property type="entry name" value="PROKAR_LIPOPROTEIN"/>
    <property type="match status" value="1"/>
</dbReference>
<feature type="compositionally biased region" description="Gly residues" evidence="1">
    <location>
        <begin position="59"/>
        <end position="69"/>
    </location>
</feature>
<sequence length="216" mass="22866">MKSIKLLLVALGAMLVLGACSNNESQDIEELDVSQESEKDQSNKKESAEEKGNQTSSSGSGGSDSGGSGSPEESTNSSEEKDQQSSSSESEGKTKSGGGSSADKNENNTSDQKQDDKQTNDSGNTTGQSSNNTASSEESHKLSELKGTAVEVIKGVYAVSVPKDQLKNVSKETKLTFKAGDKTYELKYEKDINAFANLYIDDNDLKTLKKGIVITG</sequence>
<feature type="chain" id="PRO_5039169103" description="Lipoprotein" evidence="2">
    <location>
        <begin position="22"/>
        <end position="216"/>
    </location>
</feature>
<evidence type="ECO:0000256" key="2">
    <source>
        <dbReference type="SAM" id="SignalP"/>
    </source>
</evidence>
<dbReference type="RefSeq" id="WP_027447784.1">
    <property type="nucleotide sequence ID" value="NZ_AVPF01000004.1"/>
</dbReference>
<reference evidence="3 4" key="1">
    <citation type="submission" date="2013-08" db="EMBL/GenBank/DDBJ databases">
        <authorList>
            <person name="Huang J."/>
            <person name="Wang G."/>
        </authorList>
    </citation>
    <scope>NUCLEOTIDE SEQUENCE [LARGE SCALE GENOMIC DNA]</scope>
    <source>
        <strain evidence="3 4">BH030004</strain>
    </source>
</reference>
<dbReference type="Proteomes" id="UP000030403">
    <property type="component" value="Unassembled WGS sequence"/>
</dbReference>
<evidence type="ECO:0008006" key="5">
    <source>
        <dbReference type="Google" id="ProtNLM"/>
    </source>
</evidence>
<name>A0A0A5I5E4_9BACI</name>
<keyword evidence="4" id="KW-1185">Reference proteome</keyword>
<feature type="signal peptide" evidence="2">
    <location>
        <begin position="1"/>
        <end position="21"/>
    </location>
</feature>
<proteinExistence type="predicted"/>
<feature type="region of interest" description="Disordered" evidence="1">
    <location>
        <begin position="25"/>
        <end position="143"/>
    </location>
</feature>
<comment type="caution">
    <text evidence="3">The sequence shown here is derived from an EMBL/GenBank/DDBJ whole genome shotgun (WGS) entry which is preliminary data.</text>
</comment>